<evidence type="ECO:0000313" key="1">
    <source>
        <dbReference type="EMBL" id="KHG11675.1"/>
    </source>
</evidence>
<organism evidence="1 2">
    <name type="scientific">Gossypium arboreum</name>
    <name type="common">Tree cotton</name>
    <name type="synonym">Gossypium nanking</name>
    <dbReference type="NCBI Taxonomy" id="29729"/>
    <lineage>
        <taxon>Eukaryota</taxon>
        <taxon>Viridiplantae</taxon>
        <taxon>Streptophyta</taxon>
        <taxon>Embryophyta</taxon>
        <taxon>Tracheophyta</taxon>
        <taxon>Spermatophyta</taxon>
        <taxon>Magnoliopsida</taxon>
        <taxon>eudicotyledons</taxon>
        <taxon>Gunneridae</taxon>
        <taxon>Pentapetalae</taxon>
        <taxon>rosids</taxon>
        <taxon>malvids</taxon>
        <taxon>Malvales</taxon>
        <taxon>Malvaceae</taxon>
        <taxon>Malvoideae</taxon>
        <taxon>Gossypium</taxon>
    </lineage>
</organism>
<dbReference type="AlphaFoldDB" id="A0A0B0NFN4"/>
<dbReference type="EMBL" id="KN396305">
    <property type="protein sequence ID" value="KHG11675.1"/>
    <property type="molecule type" value="Genomic_DNA"/>
</dbReference>
<name>A0A0B0NFN4_GOSAR</name>
<accession>A0A0B0NFN4</accession>
<proteinExistence type="predicted"/>
<sequence length="56" mass="6202">MTYTGRPHASAYVTALNTGMSHRRVPVEPKFSSIRKTPLLRAFRHSKAYLNIGGGT</sequence>
<reference evidence="2" key="1">
    <citation type="submission" date="2014-09" db="EMBL/GenBank/DDBJ databases">
        <authorList>
            <person name="Mudge J."/>
            <person name="Ramaraj T."/>
            <person name="Lindquist I.E."/>
            <person name="Bharti A.K."/>
            <person name="Sundararajan A."/>
            <person name="Cameron C.T."/>
            <person name="Woodward J.E."/>
            <person name="May G.D."/>
            <person name="Brubaker C."/>
            <person name="Broadhvest J."/>
            <person name="Wilkins T.A."/>
        </authorList>
    </citation>
    <scope>NUCLEOTIDE SEQUENCE</scope>
    <source>
        <strain evidence="2">cv. AKA8401</strain>
    </source>
</reference>
<dbReference type="Proteomes" id="UP000032142">
    <property type="component" value="Unassembled WGS sequence"/>
</dbReference>
<gene>
    <name evidence="1" type="ORF">F383_06135</name>
</gene>
<keyword evidence="2" id="KW-1185">Reference proteome</keyword>
<evidence type="ECO:0000313" key="2">
    <source>
        <dbReference type="Proteomes" id="UP000032142"/>
    </source>
</evidence>
<protein>
    <submittedName>
        <fullName evidence="1">Uncharacterized protein</fullName>
    </submittedName>
</protein>